<protein>
    <submittedName>
        <fullName evidence="2">Uncharacterized protein</fullName>
    </submittedName>
</protein>
<evidence type="ECO:0000313" key="2">
    <source>
        <dbReference type="EMBL" id="CAE0107936.1"/>
    </source>
</evidence>
<sequence length="104" mass="11082">MKAHVLTAEAGGSSLFRNRLGRKFATTRAKTRCGSNSYHPHPKTGPCRKGRPPGKCHRMEATMAVRGLLVEALVMAKAKADTAEHPQATQESVGRMAAVNACGP</sequence>
<feature type="compositionally biased region" description="Basic residues" evidence="1">
    <location>
        <begin position="40"/>
        <end position="54"/>
    </location>
</feature>
<name>A0A7S3EU59_9EUKA</name>
<gene>
    <name evidence="2" type="ORF">HERI1096_LOCUS8595</name>
</gene>
<dbReference type="EMBL" id="HBHX01015328">
    <property type="protein sequence ID" value="CAE0107936.1"/>
    <property type="molecule type" value="Transcribed_RNA"/>
</dbReference>
<reference evidence="2" key="1">
    <citation type="submission" date="2021-01" db="EMBL/GenBank/DDBJ databases">
        <authorList>
            <person name="Corre E."/>
            <person name="Pelletier E."/>
            <person name="Niang G."/>
            <person name="Scheremetjew M."/>
            <person name="Finn R."/>
            <person name="Kale V."/>
            <person name="Holt S."/>
            <person name="Cochrane G."/>
            <person name="Meng A."/>
            <person name="Brown T."/>
            <person name="Cohen L."/>
        </authorList>
    </citation>
    <scope>NUCLEOTIDE SEQUENCE</scope>
    <source>
        <strain evidence="2">CCMP281</strain>
    </source>
</reference>
<accession>A0A7S3EU59</accession>
<organism evidence="2">
    <name type="scientific">Haptolina ericina</name>
    <dbReference type="NCBI Taxonomy" id="156174"/>
    <lineage>
        <taxon>Eukaryota</taxon>
        <taxon>Haptista</taxon>
        <taxon>Haptophyta</taxon>
        <taxon>Prymnesiophyceae</taxon>
        <taxon>Prymnesiales</taxon>
        <taxon>Prymnesiaceae</taxon>
        <taxon>Haptolina</taxon>
    </lineage>
</organism>
<feature type="region of interest" description="Disordered" evidence="1">
    <location>
        <begin position="31"/>
        <end position="54"/>
    </location>
</feature>
<proteinExistence type="predicted"/>
<evidence type="ECO:0000256" key="1">
    <source>
        <dbReference type="SAM" id="MobiDB-lite"/>
    </source>
</evidence>
<dbReference type="AlphaFoldDB" id="A0A7S3EU59"/>